<organism evidence="1 2">
    <name type="scientific">Moorena producens (strain JHB)</name>
    <dbReference type="NCBI Taxonomy" id="1454205"/>
    <lineage>
        <taxon>Bacteria</taxon>
        <taxon>Bacillati</taxon>
        <taxon>Cyanobacteriota</taxon>
        <taxon>Cyanophyceae</taxon>
        <taxon>Coleofasciculales</taxon>
        <taxon>Coleofasciculaceae</taxon>
        <taxon>Moorena</taxon>
    </lineage>
</organism>
<name>A0A1D9GB96_MOOP1</name>
<sequence length="181" mass="20555">MVLLCADLGRRYFFEKLGWLQEYRTILEPLTEMLTLVRTLQQQLKQQGLTEHSLTNFIERTRLLPLSERTAALKTKLIDYLKFETASLPSDKPLLGSSDIIESIFGKYKLFSAKSPLKHMGHLILSLPLLTTKLTAELISTALETVSFAAVSDWYRSVFGLSPLAKRRAVFRGKTVYTDNA</sequence>
<dbReference type="Proteomes" id="UP000176944">
    <property type="component" value="Chromosome"/>
</dbReference>
<evidence type="ECO:0000313" key="2">
    <source>
        <dbReference type="Proteomes" id="UP000176944"/>
    </source>
</evidence>
<gene>
    <name evidence="1" type="ORF">BJP36_22540</name>
</gene>
<dbReference type="AlphaFoldDB" id="A0A1D9GB96"/>
<protein>
    <submittedName>
        <fullName evidence="1">Uncharacterized protein</fullName>
    </submittedName>
</protein>
<accession>A0A1D9GB96</accession>
<dbReference type="EMBL" id="CP017708">
    <property type="protein sequence ID" value="AOY84831.2"/>
    <property type="molecule type" value="Genomic_DNA"/>
</dbReference>
<proteinExistence type="predicted"/>
<evidence type="ECO:0000313" key="1">
    <source>
        <dbReference type="EMBL" id="AOY84831.2"/>
    </source>
</evidence>
<reference evidence="2" key="1">
    <citation type="submission" date="2016-10" db="EMBL/GenBank/DDBJ databases">
        <title>Comparative genomics uncovers the prolific and rare metabolic potential of the cyanobacterial genus Moorea.</title>
        <authorList>
            <person name="Leao T."/>
            <person name="Castelao G."/>
            <person name="Korobeynikov A."/>
            <person name="Monroe E.A."/>
            <person name="Podell S."/>
            <person name="Glukhov E."/>
            <person name="Allen E."/>
            <person name="Gerwick W.H."/>
            <person name="Gerwick L."/>
        </authorList>
    </citation>
    <scope>NUCLEOTIDE SEQUENCE [LARGE SCALE GENOMIC DNA]</scope>
    <source>
        <strain evidence="2">JHB</strain>
    </source>
</reference>